<dbReference type="SUPFAM" id="SSF56176">
    <property type="entry name" value="FAD-binding/transporter-associated domain-like"/>
    <property type="match status" value="1"/>
</dbReference>
<evidence type="ECO:0000313" key="8">
    <source>
        <dbReference type="EMBL" id="NUW34483.1"/>
    </source>
</evidence>
<comment type="caution">
    <text evidence="8">The sequence shown here is derived from an EMBL/GenBank/DDBJ whole genome shotgun (WGS) entry which is preliminary data.</text>
</comment>
<evidence type="ECO:0000259" key="7">
    <source>
        <dbReference type="PROSITE" id="PS51387"/>
    </source>
</evidence>
<gene>
    <name evidence="8" type="ORF">HTZ77_24020</name>
</gene>
<comment type="cofactor">
    <cofactor evidence="1">
        <name>FAD</name>
        <dbReference type="ChEBI" id="CHEBI:57692"/>
    </cofactor>
</comment>
<dbReference type="InterPro" id="IPR036318">
    <property type="entry name" value="FAD-bd_PCMH-like_sf"/>
</dbReference>
<dbReference type="GO" id="GO:0071949">
    <property type="term" value="F:FAD binding"/>
    <property type="evidence" value="ECO:0007669"/>
    <property type="project" value="InterPro"/>
</dbReference>
<dbReference type="InterPro" id="IPR006094">
    <property type="entry name" value="Oxid_FAD_bind_N"/>
</dbReference>
<keyword evidence="9" id="KW-1185">Reference proteome</keyword>
<evidence type="ECO:0000256" key="5">
    <source>
        <dbReference type="ARBA" id="ARBA00023002"/>
    </source>
</evidence>
<name>A0A7Y6IA37_9ACTN</name>
<dbReference type="Gene3D" id="3.30.465.10">
    <property type="match status" value="1"/>
</dbReference>
<dbReference type="Pfam" id="PF01565">
    <property type="entry name" value="FAD_binding_4"/>
    <property type="match status" value="1"/>
</dbReference>
<dbReference type="Gene3D" id="3.40.462.20">
    <property type="match status" value="1"/>
</dbReference>
<comment type="similarity">
    <text evidence="2">Belongs to the oxygen-dependent FAD-linked oxidoreductase family.</text>
</comment>
<proteinExistence type="inferred from homology"/>
<keyword evidence="3" id="KW-0285">Flavoprotein</keyword>
<dbReference type="EMBL" id="JABWGN010000009">
    <property type="protein sequence ID" value="NUW34483.1"/>
    <property type="molecule type" value="Genomic_DNA"/>
</dbReference>
<feature type="region of interest" description="Disordered" evidence="6">
    <location>
        <begin position="1"/>
        <end position="24"/>
    </location>
</feature>
<dbReference type="InterPro" id="IPR016169">
    <property type="entry name" value="FAD-bd_PCMH_sub2"/>
</dbReference>
<dbReference type="Pfam" id="PF08031">
    <property type="entry name" value="BBE"/>
    <property type="match status" value="1"/>
</dbReference>
<evidence type="ECO:0000256" key="2">
    <source>
        <dbReference type="ARBA" id="ARBA00005466"/>
    </source>
</evidence>
<dbReference type="InterPro" id="IPR012951">
    <property type="entry name" value="BBE"/>
</dbReference>
<protein>
    <submittedName>
        <fullName evidence="8">FAD-binding protein</fullName>
    </submittedName>
</protein>
<evidence type="ECO:0000313" key="9">
    <source>
        <dbReference type="Proteomes" id="UP000586042"/>
    </source>
</evidence>
<keyword evidence="5" id="KW-0560">Oxidoreductase</keyword>
<dbReference type="InterPro" id="IPR016166">
    <property type="entry name" value="FAD-bd_PCMH"/>
</dbReference>
<dbReference type="InterPro" id="IPR050416">
    <property type="entry name" value="FAD-linked_Oxidoreductase"/>
</dbReference>
<evidence type="ECO:0000256" key="6">
    <source>
        <dbReference type="SAM" id="MobiDB-lite"/>
    </source>
</evidence>
<dbReference type="PROSITE" id="PS51387">
    <property type="entry name" value="FAD_PCMH"/>
    <property type="match status" value="1"/>
</dbReference>
<reference evidence="8 9" key="1">
    <citation type="submission" date="2020-06" db="EMBL/GenBank/DDBJ databases">
        <title>Nonomuraea sp. SMC257, a novel actinomycete isolated from soil.</title>
        <authorList>
            <person name="Chanama M."/>
        </authorList>
    </citation>
    <scope>NUCLEOTIDE SEQUENCE [LARGE SCALE GENOMIC DNA]</scope>
    <source>
        <strain evidence="8 9">SMC257</strain>
    </source>
</reference>
<accession>A0A7Y6IA37</accession>
<feature type="domain" description="FAD-binding PCMH-type" evidence="7">
    <location>
        <begin position="40"/>
        <end position="221"/>
    </location>
</feature>
<dbReference type="AlphaFoldDB" id="A0A7Y6IA37"/>
<evidence type="ECO:0000256" key="1">
    <source>
        <dbReference type="ARBA" id="ARBA00001974"/>
    </source>
</evidence>
<dbReference type="PANTHER" id="PTHR42973">
    <property type="entry name" value="BINDING OXIDOREDUCTASE, PUTATIVE (AFU_ORTHOLOGUE AFUA_1G17690)-RELATED"/>
    <property type="match status" value="1"/>
</dbReference>
<dbReference type="GO" id="GO:0016491">
    <property type="term" value="F:oxidoreductase activity"/>
    <property type="evidence" value="ECO:0007669"/>
    <property type="project" value="UniProtKB-KW"/>
</dbReference>
<sequence>MRSSVDDITRTAPAPWPEPVTIDKADPRYPDLAGRGINARFPAAPAAIGLPATPRHVAELVEDAVGAGRRLAVRSGGHCFESLVDHPEVDVVIDLSEMKAVGYDPEHRALAVEPGASLGAMYRTLFLGWGVAVPAGRCPEIGVGGHVPGGGGGALSRRYGLSVDHLYGVQVVVADGSGRARAVTATREPGDPNRDLWWAHTGGGAGAFGVVTRYLFRSPDGAAGDGRLLPPAPAAVTKKTVRWSWDDLDESRFVALVRAFGLWHERNSAPGDSGAQLDNSLTLPRAGGGEVTLETAFDAGRPDAADLADALIADVGRAAGSSPEVTAETRSFLAAVLVPDEFAGVKGRFKSKAAFLRSCWQEDVVARLYRRLTDRSGYQNPAAAFYLLSHGGAINAVGQEETAMAHRDAVLKAYGSVFWWDPREDEVHLGWIRDTYHELFADAGGVPDPDRGYGGAFVNYADADFADPELNRSGVPWHRLYFRGNYARLQEVKGRWDPGEVFRHALSVRPPGA</sequence>
<dbReference type="PANTHER" id="PTHR42973:SF39">
    <property type="entry name" value="FAD-BINDING PCMH-TYPE DOMAIN-CONTAINING PROTEIN"/>
    <property type="match status" value="1"/>
</dbReference>
<organism evidence="8 9">
    <name type="scientific">Nonomuraea montanisoli</name>
    <dbReference type="NCBI Taxonomy" id="2741721"/>
    <lineage>
        <taxon>Bacteria</taxon>
        <taxon>Bacillati</taxon>
        <taxon>Actinomycetota</taxon>
        <taxon>Actinomycetes</taxon>
        <taxon>Streptosporangiales</taxon>
        <taxon>Streptosporangiaceae</taxon>
        <taxon>Nonomuraea</taxon>
    </lineage>
</organism>
<dbReference type="Proteomes" id="UP000586042">
    <property type="component" value="Unassembled WGS sequence"/>
</dbReference>
<keyword evidence="4" id="KW-0274">FAD</keyword>
<evidence type="ECO:0000256" key="4">
    <source>
        <dbReference type="ARBA" id="ARBA00022827"/>
    </source>
</evidence>
<evidence type="ECO:0000256" key="3">
    <source>
        <dbReference type="ARBA" id="ARBA00022630"/>
    </source>
</evidence>